<dbReference type="SUPFAM" id="SSF48371">
    <property type="entry name" value="ARM repeat"/>
    <property type="match status" value="1"/>
</dbReference>
<dbReference type="InterPro" id="IPR027312">
    <property type="entry name" value="Sda1"/>
</dbReference>
<evidence type="ECO:0000259" key="8">
    <source>
        <dbReference type="Pfam" id="PF05285"/>
    </source>
</evidence>
<feature type="region of interest" description="Disordered" evidence="7">
    <location>
        <begin position="671"/>
        <end position="758"/>
    </location>
</feature>
<keyword evidence="4 6" id="KW-0653">Protein transport</keyword>
<comment type="function">
    <text evidence="6">Required for 60S pre-ribosomal subunits export to the cytoplasm.</text>
</comment>
<dbReference type="InterPro" id="IPR048292">
    <property type="entry name" value="SDA1_C"/>
</dbReference>
<feature type="compositionally biased region" description="Basic and acidic residues" evidence="7">
    <location>
        <begin position="700"/>
        <end position="712"/>
    </location>
</feature>
<keyword evidence="5 6" id="KW-0539">Nucleus</keyword>
<organism evidence="11 12">
    <name type="scientific">Aureobasidium pullulans</name>
    <name type="common">Black yeast</name>
    <name type="synonym">Pullularia pullulans</name>
    <dbReference type="NCBI Taxonomy" id="5580"/>
    <lineage>
        <taxon>Eukaryota</taxon>
        <taxon>Fungi</taxon>
        <taxon>Dikarya</taxon>
        <taxon>Ascomycota</taxon>
        <taxon>Pezizomycotina</taxon>
        <taxon>Dothideomycetes</taxon>
        <taxon>Dothideomycetidae</taxon>
        <taxon>Dothideales</taxon>
        <taxon>Saccotheciaceae</taxon>
        <taxon>Aureobasidium</taxon>
    </lineage>
</organism>
<name>A0A4S8T202_AURPU</name>
<feature type="domain" description="SDA1 C-terminal" evidence="10">
    <location>
        <begin position="706"/>
        <end position="751"/>
    </location>
</feature>
<feature type="region of interest" description="Disordered" evidence="7">
    <location>
        <begin position="629"/>
        <end position="659"/>
    </location>
</feature>
<evidence type="ECO:0000259" key="10">
    <source>
        <dbReference type="Pfam" id="PF21638"/>
    </source>
</evidence>
<dbReference type="Proteomes" id="UP000304951">
    <property type="component" value="Unassembled WGS sequence"/>
</dbReference>
<keyword evidence="2 6" id="KW-0813">Transport</keyword>
<dbReference type="Pfam" id="PF05285">
    <property type="entry name" value="SDA1_dom"/>
    <property type="match status" value="1"/>
</dbReference>
<evidence type="ECO:0000256" key="7">
    <source>
        <dbReference type="SAM" id="MobiDB-lite"/>
    </source>
</evidence>
<dbReference type="AlphaFoldDB" id="A0A4S8T202"/>
<protein>
    <recommendedName>
        <fullName evidence="6">Protein SDA1</fullName>
    </recommendedName>
</protein>
<evidence type="ECO:0000256" key="1">
    <source>
        <dbReference type="ARBA" id="ARBA00005783"/>
    </source>
</evidence>
<evidence type="ECO:0000259" key="9">
    <source>
        <dbReference type="Pfam" id="PF08158"/>
    </source>
</evidence>
<dbReference type="GO" id="GO:0015031">
    <property type="term" value="P:protein transport"/>
    <property type="evidence" value="ECO:0007669"/>
    <property type="project" value="UniProtKB-KW"/>
</dbReference>
<evidence type="ECO:0000313" key="12">
    <source>
        <dbReference type="Proteomes" id="UP000304951"/>
    </source>
</evidence>
<feature type="region of interest" description="Disordered" evidence="7">
    <location>
        <begin position="519"/>
        <end position="606"/>
    </location>
</feature>
<gene>
    <name evidence="11" type="ORF">D6D28_00003</name>
</gene>
<feature type="domain" description="SDA1 N-terminal" evidence="9">
    <location>
        <begin position="73"/>
        <end position="444"/>
    </location>
</feature>
<sequence length="758" mass="85098">MENKMVKRKVGALEKVDADLPNLQYKVRRDPASYKDDFNNQYSQYQAFLQLFMQAPSSTDSQGLVSLRELIDFVAHCADCYPKLTADFPTDLMALLRLHHAELEPELRDKVVGSLVLLRKKDIIDSAVLLNALFPLLVDTPSKSLRTLLFTKIISDLRTSNSKSTNHKLNRTIQTVLYNLLTSDPTSAKGVWAVRITREMWARQIWTDAKAVEIMKEAALSQHEKVVSGGVHFFLGGDKEREEKADEDSDDEENIDMGKLRHQAGINKKTKKKVNELKRAAATVKRKEKKKKAPHPLNFSALHLLHDPQGFAEKLFHQHLNTQTPKAKLKLDQKLIVLQLVSRLVGLHTLTLIPLYSYFIKYLTPKQPQVTSFLASLAQSTHNLVPPDALEPLVQKIANEFVSEAAASEVASAGLNAIREICVRQPLAMNETLLQDLVEYRKSKDKGVMMAAKGLLSLYREVGPEMLRRRDRGKDASIGIQKGTLKDRKFGQVEAGGIEGLELLEEWKAEGRRKRRIEKGLDPDASDADEEDEEEDEEAGWSKWDLEEDDDSGEEGWINVESDGEEIDISDSEDEDKKPKAKKQKTDVDAAKDTEKDVDNAPKDPVAEFSKLATTRILTPADLAKLQELRTSAAVSKHMPSQRRQQQTASGRHADDPLTAAEIEGLAALSSRATKAEKIAMAKGDRDEKHMSTTAKRKEKKEAEGKSTTNKEKARKKNFLMTLGKAKRKGKRSLVEHRKILRGHIDRQKRGGKRGNAG</sequence>
<keyword evidence="3 6" id="KW-0690">Ribosome biogenesis</keyword>
<evidence type="ECO:0000256" key="4">
    <source>
        <dbReference type="ARBA" id="ARBA00022927"/>
    </source>
</evidence>
<dbReference type="PANTHER" id="PTHR12730">
    <property type="entry name" value="HSDA/SDA1-RELATED"/>
    <property type="match status" value="1"/>
</dbReference>
<dbReference type="InterPro" id="IPR016024">
    <property type="entry name" value="ARM-type_fold"/>
</dbReference>
<feature type="compositionally biased region" description="Acidic residues" evidence="7">
    <location>
        <begin position="524"/>
        <end position="539"/>
    </location>
</feature>
<evidence type="ECO:0000256" key="3">
    <source>
        <dbReference type="ARBA" id="ARBA00022517"/>
    </source>
</evidence>
<dbReference type="InterPro" id="IPR007949">
    <property type="entry name" value="SDA1_MD"/>
</dbReference>
<evidence type="ECO:0000256" key="2">
    <source>
        <dbReference type="ARBA" id="ARBA00022448"/>
    </source>
</evidence>
<evidence type="ECO:0000313" key="11">
    <source>
        <dbReference type="EMBL" id="THV77794.1"/>
    </source>
</evidence>
<feature type="domain" description="SDA1 middle" evidence="8">
    <location>
        <begin position="557"/>
        <end position="683"/>
    </location>
</feature>
<reference evidence="11 12" key="1">
    <citation type="submission" date="2018-10" db="EMBL/GenBank/DDBJ databases">
        <title>Fifty Aureobasidium pullulans genomes reveal a recombining polyextremotolerant generalist.</title>
        <authorList>
            <person name="Gostincar C."/>
            <person name="Turk M."/>
            <person name="Zajc J."/>
            <person name="Gunde-Cimerman N."/>
        </authorList>
    </citation>
    <scope>NUCLEOTIDE SEQUENCE [LARGE SCALE GENOMIC DNA]</scope>
    <source>
        <strain evidence="11 12">EXF-11900</strain>
    </source>
</reference>
<proteinExistence type="inferred from homology"/>
<comment type="caution">
    <text evidence="11">The sequence shown here is derived from an EMBL/GenBank/DDBJ whole genome shotgun (WGS) entry which is preliminary data.</text>
</comment>
<comment type="similarity">
    <text evidence="1 6">Belongs to the SDA1 family.</text>
</comment>
<feature type="compositionally biased region" description="Basic and acidic residues" evidence="7">
    <location>
        <begin position="674"/>
        <end position="691"/>
    </location>
</feature>
<dbReference type="GO" id="GO:0000055">
    <property type="term" value="P:ribosomal large subunit export from nucleus"/>
    <property type="evidence" value="ECO:0007669"/>
    <property type="project" value="UniProtKB-UniRule"/>
</dbReference>
<feature type="compositionally biased region" description="Basic and acidic residues" evidence="7">
    <location>
        <begin position="584"/>
        <end position="606"/>
    </location>
</feature>
<feature type="compositionally biased region" description="Basic and acidic residues" evidence="7">
    <location>
        <begin position="733"/>
        <end position="749"/>
    </location>
</feature>
<dbReference type="Pfam" id="PF21638">
    <property type="entry name" value="SDA1_C"/>
    <property type="match status" value="1"/>
</dbReference>
<comment type="subcellular location">
    <subcellularLocation>
        <location evidence="6">Nucleus</location>
        <location evidence="6">Nucleolus</location>
    </subcellularLocation>
</comment>
<accession>A0A4S8T202</accession>
<dbReference type="GO" id="GO:0005730">
    <property type="term" value="C:nucleolus"/>
    <property type="evidence" value="ECO:0007669"/>
    <property type="project" value="UniProtKB-SubCell"/>
</dbReference>
<evidence type="ECO:0000256" key="6">
    <source>
        <dbReference type="RuleBase" id="RU365057"/>
    </source>
</evidence>
<dbReference type="PANTHER" id="PTHR12730:SF0">
    <property type="entry name" value="PROTEIN SDA1 HOMOLOG"/>
    <property type="match status" value="1"/>
</dbReference>
<dbReference type="Pfam" id="PF08158">
    <property type="entry name" value="SDA1_HEAT"/>
    <property type="match status" value="1"/>
</dbReference>
<evidence type="ECO:0000256" key="5">
    <source>
        <dbReference type="ARBA" id="ARBA00023242"/>
    </source>
</evidence>
<dbReference type="EMBL" id="QZAF01000001">
    <property type="protein sequence ID" value="THV77794.1"/>
    <property type="molecule type" value="Genomic_DNA"/>
</dbReference>
<feature type="compositionally biased region" description="Acidic residues" evidence="7">
    <location>
        <begin position="562"/>
        <end position="574"/>
    </location>
</feature>
<dbReference type="InterPro" id="IPR012977">
    <property type="entry name" value="SDA1_N"/>
</dbReference>
<dbReference type="GO" id="GO:0042273">
    <property type="term" value="P:ribosomal large subunit biogenesis"/>
    <property type="evidence" value="ECO:0007669"/>
    <property type="project" value="UniProtKB-UniRule"/>
</dbReference>